<keyword evidence="5" id="KW-1185">Reference proteome</keyword>
<dbReference type="InterPro" id="IPR002372">
    <property type="entry name" value="PQQ_rpt_dom"/>
</dbReference>
<feature type="chain" id="PRO_5021873472" evidence="2">
    <location>
        <begin position="26"/>
        <end position="1533"/>
    </location>
</feature>
<evidence type="ECO:0000256" key="1">
    <source>
        <dbReference type="SAM" id="MobiDB-lite"/>
    </source>
</evidence>
<dbReference type="InterPro" id="IPR011047">
    <property type="entry name" value="Quinoprotein_ADH-like_sf"/>
</dbReference>
<dbReference type="EMBL" id="CP036267">
    <property type="protein sequence ID" value="QDT34804.1"/>
    <property type="molecule type" value="Genomic_DNA"/>
</dbReference>
<dbReference type="PANTHER" id="PTHR34512:SF30">
    <property type="entry name" value="OUTER MEMBRANE PROTEIN ASSEMBLY FACTOR BAMB"/>
    <property type="match status" value="1"/>
</dbReference>
<dbReference type="InterPro" id="IPR015943">
    <property type="entry name" value="WD40/YVTN_repeat-like_dom_sf"/>
</dbReference>
<sequence precursor="true">MINLTKSFSLLILLLLLIPCQPLSAQDEKGENGGENPIGNFFRGLNKEVRDGAKEIEDAKLGRDQLDSRPPQNQDFERRLEQAKAFLEQSRFHDAVEILQYLNGIEEDFFFFGKKQQLVPAHSEVSKLLANLPGEAKRNYLNRFGPVAMRERDIALAQGDLKGLNKVSRLYVATQGGQSAAFTAALSLFDQGHLVAASRAFADLAHKTDSVRTKKRFAMQAISSAALAGDASLVQQIAEEFSISLEEITFLPTSVVSGREEFNDSSTQLVSSSHHLENPADPQFLPVWTQRTIDRYDVEHQVKKLFSDLKETNRAIVTTSQAVMSGNFIAYRTLRALEVRNLQTGELLWENRAASNIETQFSQSASDDEIELRYRGRVPEHHPVTSLMLRDAISRSLTTDGRHLFAIEGHEVISSTSRGYAWQRRTAQKDPEDEKFSTNEIVAYDFKTGRVRWRLGGKLIEDPFSRPLAGTFFFGPPVSDGSDLFVIGERDGLISLFSLNAQTGEVLWSQEIATPSRSLVDDQVRRFWPCYPSIQDGVIVCPTTCGWLVAVDRQNHQLLWASRFSARSNKRQRSRGGFAVQSVQNLNHRWMTAPPVIVGNSVLVTPHELPNEYGSGELASICFDLRTGEELWRQAKGDGLYLAGVDGENAIFVGGTSVIARNIEESGRLAWKTQISATSSRPSGRSVILNGNLFIPVEGDQLVEISLEKGELVSTKKLASSEIQLGHLYYGGDQMISLSAFDLSAFPVRKLSDEEQMELERTFVSEVVAIEFLLSNDKYVEARHAIQELRSLQLFQNVSAQQQSVVEQLEWDSIEQIILNHEDLAEETLLEMQTLANTPVELMSYKRLAADYQLKMGEWRTALQLYLSLLDHAEILDHYVQAETRKVRYDVWAGGRVQDLLEERTEEQKAEAVQKITSQFKSIERSLGRSRTARVFHFLPLGQQLELELALDAKKDSRISESLIRLQRVTNSSDPELASVGWSEMAEVLTELESFSDARSCWEQVLSRPEVSLSAAGTSHAVAIERLAQLKTDSSQTSRSTSWGNEWETVRTGTQGREDSLAVIEPVGQGFEFVKQFRWLFQNQHQRLRIENSHTGEFVGSFPLRSMSNSSHRSNVGLRYAGSMSYAVHRGAIHALHFPDQQVAWTYTPSVSGLAMSRLRSPSQRVTNLLSNVSTFRGTSNLNSYTTPTGILLTANEYCALAIDEEIHALDALTGELLWTEEDVSRRVIVEPYADRFILTADAKSHFIRMLDGKRAAQPLPDNFPIQCLQVDGTESVQLIRSDDEKRWHLQRGAIEDANAKWSIEIPADVSMIQFDEQALGYLTPAGELSLIDLRDGTIKLIGEIPAKLMKIQKRVYSYSDDEFIFLVVSHGTAKSTYVNLPSLKAAGTLLTFSKEGGLLWSQSTQELSEFFDSQTAKENAPDKEKEEQENKSHTVWGMNLIVKEIRQSPVLIFISSRPENRDKVYFRRLTMIGFDKRTGKRVFDWSRISNSGGFSYLHVNTHDRYIDMRTYNERLKIQPVQPVERLADGAGK</sequence>
<feature type="domain" description="Pyrrolo-quinoline quinone repeat" evidence="3">
    <location>
        <begin position="439"/>
        <end position="566"/>
    </location>
</feature>
<dbReference type="OrthoDB" id="242013at2"/>
<name>A0A517QT27_9PLAN</name>
<protein>
    <submittedName>
        <fullName evidence="4">Outer membrane biogenesis protein BamB</fullName>
    </submittedName>
</protein>
<keyword evidence="2" id="KW-0732">Signal</keyword>
<dbReference type="Pfam" id="PF13360">
    <property type="entry name" value="PQQ_2"/>
    <property type="match status" value="1"/>
</dbReference>
<evidence type="ECO:0000313" key="5">
    <source>
        <dbReference type="Proteomes" id="UP000315724"/>
    </source>
</evidence>
<dbReference type="SMART" id="SM00564">
    <property type="entry name" value="PQQ"/>
    <property type="match status" value="5"/>
</dbReference>
<proteinExistence type="predicted"/>
<dbReference type="Gene3D" id="2.130.10.10">
    <property type="entry name" value="YVTN repeat-like/Quinoprotein amine dehydrogenase"/>
    <property type="match status" value="1"/>
</dbReference>
<dbReference type="SUPFAM" id="SSF50998">
    <property type="entry name" value="Quinoprotein alcohol dehydrogenase-like"/>
    <property type="match status" value="2"/>
</dbReference>
<dbReference type="SUPFAM" id="SSF75011">
    <property type="entry name" value="3-carboxy-cis,cis-mucoante lactonizing enzyme"/>
    <property type="match status" value="1"/>
</dbReference>
<feature type="signal peptide" evidence="2">
    <location>
        <begin position="1"/>
        <end position="25"/>
    </location>
</feature>
<reference evidence="4 5" key="1">
    <citation type="submission" date="2019-02" db="EMBL/GenBank/DDBJ databases">
        <title>Deep-cultivation of Planctomycetes and their phenomic and genomic characterization uncovers novel biology.</title>
        <authorList>
            <person name="Wiegand S."/>
            <person name="Jogler M."/>
            <person name="Boedeker C."/>
            <person name="Pinto D."/>
            <person name="Vollmers J."/>
            <person name="Rivas-Marin E."/>
            <person name="Kohn T."/>
            <person name="Peeters S.H."/>
            <person name="Heuer A."/>
            <person name="Rast P."/>
            <person name="Oberbeckmann S."/>
            <person name="Bunk B."/>
            <person name="Jeske O."/>
            <person name="Meyerdierks A."/>
            <person name="Storesund J.E."/>
            <person name="Kallscheuer N."/>
            <person name="Luecker S."/>
            <person name="Lage O.M."/>
            <person name="Pohl T."/>
            <person name="Merkel B.J."/>
            <person name="Hornburger P."/>
            <person name="Mueller R.-W."/>
            <person name="Bruemmer F."/>
            <person name="Labrenz M."/>
            <person name="Spormann A.M."/>
            <person name="Op den Camp H."/>
            <person name="Overmann J."/>
            <person name="Amann R."/>
            <person name="Jetten M.S.M."/>
            <person name="Mascher T."/>
            <person name="Medema M.H."/>
            <person name="Devos D.P."/>
            <person name="Kaster A.-K."/>
            <person name="Ovreas L."/>
            <person name="Rohde M."/>
            <person name="Galperin M.Y."/>
            <person name="Jogler C."/>
        </authorList>
    </citation>
    <scope>NUCLEOTIDE SEQUENCE [LARGE SCALE GENOMIC DNA]</scope>
    <source>
        <strain evidence="4 5">Mal48</strain>
    </source>
</reference>
<evidence type="ECO:0000313" key="4">
    <source>
        <dbReference type="EMBL" id="QDT34804.1"/>
    </source>
</evidence>
<dbReference type="KEGG" id="tpol:Mal48_40760"/>
<gene>
    <name evidence="4" type="ORF">Mal48_40760</name>
</gene>
<evidence type="ECO:0000256" key="2">
    <source>
        <dbReference type="SAM" id="SignalP"/>
    </source>
</evidence>
<dbReference type="PANTHER" id="PTHR34512">
    <property type="entry name" value="CELL SURFACE PROTEIN"/>
    <property type="match status" value="1"/>
</dbReference>
<accession>A0A517QT27</accession>
<dbReference type="InterPro" id="IPR018391">
    <property type="entry name" value="PQQ_b-propeller_rpt"/>
</dbReference>
<dbReference type="RefSeq" id="WP_145203325.1">
    <property type="nucleotide sequence ID" value="NZ_CP036267.1"/>
</dbReference>
<feature type="region of interest" description="Disordered" evidence="1">
    <location>
        <begin position="1413"/>
        <end position="1433"/>
    </location>
</feature>
<organism evidence="4 5">
    <name type="scientific">Thalassoglobus polymorphus</name>
    <dbReference type="NCBI Taxonomy" id="2527994"/>
    <lineage>
        <taxon>Bacteria</taxon>
        <taxon>Pseudomonadati</taxon>
        <taxon>Planctomycetota</taxon>
        <taxon>Planctomycetia</taxon>
        <taxon>Planctomycetales</taxon>
        <taxon>Planctomycetaceae</taxon>
        <taxon>Thalassoglobus</taxon>
    </lineage>
</organism>
<feature type="compositionally biased region" description="Basic and acidic residues" evidence="1">
    <location>
        <begin position="1420"/>
        <end position="1433"/>
    </location>
</feature>
<evidence type="ECO:0000259" key="3">
    <source>
        <dbReference type="Pfam" id="PF13360"/>
    </source>
</evidence>
<dbReference type="Proteomes" id="UP000315724">
    <property type="component" value="Chromosome"/>
</dbReference>